<dbReference type="Proteomes" id="UP000549911">
    <property type="component" value="Unassembled WGS sequence"/>
</dbReference>
<proteinExistence type="predicted"/>
<keyword evidence="2" id="KW-0472">Membrane</keyword>
<name>A0A7Y9KR98_9ACTN</name>
<protein>
    <submittedName>
        <fullName evidence="3">Uncharacterized protein</fullName>
    </submittedName>
</protein>
<dbReference type="AlphaFoldDB" id="A0A7Y9KR98"/>
<reference evidence="3 4" key="2">
    <citation type="submission" date="2020-08" db="EMBL/GenBank/DDBJ databases">
        <title>The Agave Microbiome: Exploring the role of microbial communities in plant adaptations to desert environments.</title>
        <authorList>
            <person name="Partida-Martinez L.P."/>
        </authorList>
    </citation>
    <scope>NUCLEOTIDE SEQUENCE [LARGE SCALE GENOMIC DNA]</scope>
    <source>
        <strain evidence="3 4">AT2.17</strain>
    </source>
</reference>
<evidence type="ECO:0000313" key="4">
    <source>
        <dbReference type="Proteomes" id="UP000549911"/>
    </source>
</evidence>
<accession>A0A7Y9KR98</accession>
<feature type="region of interest" description="Disordered" evidence="1">
    <location>
        <begin position="91"/>
        <end position="151"/>
    </location>
</feature>
<evidence type="ECO:0000256" key="1">
    <source>
        <dbReference type="SAM" id="MobiDB-lite"/>
    </source>
</evidence>
<feature type="compositionally biased region" description="Low complexity" evidence="1">
    <location>
        <begin position="99"/>
        <end position="119"/>
    </location>
</feature>
<organism evidence="3 4">
    <name type="scientific">Nocardioides cavernae</name>
    <dbReference type="NCBI Taxonomy" id="1921566"/>
    <lineage>
        <taxon>Bacteria</taxon>
        <taxon>Bacillati</taxon>
        <taxon>Actinomycetota</taxon>
        <taxon>Actinomycetes</taxon>
        <taxon>Propionibacteriales</taxon>
        <taxon>Nocardioidaceae</taxon>
        <taxon>Nocardioides</taxon>
    </lineage>
</organism>
<dbReference type="RefSeq" id="WP_179618901.1">
    <property type="nucleotide sequence ID" value="NZ_JACCBW010000001.1"/>
</dbReference>
<keyword evidence="4" id="KW-1185">Reference proteome</keyword>
<gene>
    <name evidence="3" type="ORF">F4692_001463</name>
</gene>
<comment type="caution">
    <text evidence="3">The sequence shown here is derived from an EMBL/GenBank/DDBJ whole genome shotgun (WGS) entry which is preliminary data.</text>
</comment>
<evidence type="ECO:0000313" key="3">
    <source>
        <dbReference type="EMBL" id="NYE36359.1"/>
    </source>
</evidence>
<keyword evidence="2" id="KW-0812">Transmembrane</keyword>
<feature type="transmembrane region" description="Helical" evidence="2">
    <location>
        <begin position="70"/>
        <end position="89"/>
    </location>
</feature>
<keyword evidence="2" id="KW-1133">Transmembrane helix</keyword>
<evidence type="ECO:0000256" key="2">
    <source>
        <dbReference type="SAM" id="Phobius"/>
    </source>
</evidence>
<reference evidence="3 4" key="1">
    <citation type="submission" date="2020-07" db="EMBL/GenBank/DDBJ databases">
        <authorList>
            <person name="Partida-Martinez L."/>
            <person name="Huntemann M."/>
            <person name="Clum A."/>
            <person name="Wang J."/>
            <person name="Palaniappan K."/>
            <person name="Ritter S."/>
            <person name="Chen I.-M."/>
            <person name="Stamatis D."/>
            <person name="Reddy T."/>
            <person name="O'Malley R."/>
            <person name="Daum C."/>
            <person name="Shapiro N."/>
            <person name="Ivanova N."/>
            <person name="Kyrpides N."/>
            <person name="Woyke T."/>
        </authorList>
    </citation>
    <scope>NUCLEOTIDE SEQUENCE [LARGE SCALE GENOMIC DNA]</scope>
    <source>
        <strain evidence="3 4">AT2.17</strain>
    </source>
</reference>
<dbReference type="EMBL" id="JACCBW010000001">
    <property type="protein sequence ID" value="NYE36359.1"/>
    <property type="molecule type" value="Genomic_DNA"/>
</dbReference>
<sequence length="234" mass="23815">MTDPSDLTPEQEAVRRLLADARHDGPPPPEVVSRLNETLAALVAERAESGDAGSAPVVDLGARRRRLTGMGVLAAAAVVVAGVALGQALPRGANDSADSGGASQAESAPSPEASDDAGAGIEDPSAMSSELTPEAKRGLTDAPELAPADDDTLDAQLLRLRAAARPRSQDSAEASILGDCLMPGLGPGRRAYATLDDVPVVVVYGRPSGDEQRVAVYACGAGDEPLRETVLPAP</sequence>